<comment type="caution">
    <text evidence="2">The sequence shown here is derived from an EMBL/GenBank/DDBJ whole genome shotgun (WGS) entry which is preliminary data.</text>
</comment>
<evidence type="ECO:0000313" key="3">
    <source>
        <dbReference type="Proteomes" id="UP000033710"/>
    </source>
</evidence>
<evidence type="ECO:0000256" key="1">
    <source>
        <dbReference type="SAM" id="MobiDB-lite"/>
    </source>
</evidence>
<evidence type="ECO:0000313" key="2">
    <source>
        <dbReference type="EMBL" id="KJR87004.1"/>
    </source>
</evidence>
<gene>
    <name evidence="2" type="ORF">SPSK_02032</name>
</gene>
<reference evidence="2 3" key="1">
    <citation type="journal article" date="2014" name="BMC Genomics">
        <title>Comparative genomics of the major fungal agents of human and animal Sporotrichosis: Sporothrix schenckii and Sporothrix brasiliensis.</title>
        <authorList>
            <person name="Teixeira M.M."/>
            <person name="de Almeida L.G."/>
            <person name="Kubitschek-Barreira P."/>
            <person name="Alves F.L."/>
            <person name="Kioshima E.S."/>
            <person name="Abadio A.K."/>
            <person name="Fernandes L."/>
            <person name="Derengowski L.S."/>
            <person name="Ferreira K.S."/>
            <person name="Souza R.C."/>
            <person name="Ruiz J.C."/>
            <person name="de Andrade N.C."/>
            <person name="Paes H.C."/>
            <person name="Nicola A.M."/>
            <person name="Albuquerque P."/>
            <person name="Gerber A.L."/>
            <person name="Martins V.P."/>
            <person name="Peconick L.D."/>
            <person name="Neto A.V."/>
            <person name="Chaucanez C.B."/>
            <person name="Silva P.A."/>
            <person name="Cunha O.L."/>
            <person name="de Oliveira F.F."/>
            <person name="dos Santos T.C."/>
            <person name="Barros A.L."/>
            <person name="Soares M.A."/>
            <person name="de Oliveira L.M."/>
            <person name="Marini M.M."/>
            <person name="Villalobos-Duno H."/>
            <person name="Cunha M.M."/>
            <person name="de Hoog S."/>
            <person name="da Silveira J.F."/>
            <person name="Henrissat B."/>
            <person name="Nino-Vega G.A."/>
            <person name="Cisalpino P.S."/>
            <person name="Mora-Montes H.M."/>
            <person name="Almeida S.R."/>
            <person name="Stajich J.E."/>
            <person name="Lopes-Bezerra L.M."/>
            <person name="Vasconcelos A.T."/>
            <person name="Felipe M.S."/>
        </authorList>
    </citation>
    <scope>NUCLEOTIDE SEQUENCE [LARGE SCALE GENOMIC DNA]</scope>
    <source>
        <strain evidence="2 3">1099-18</strain>
    </source>
</reference>
<proteinExistence type="predicted"/>
<dbReference type="VEuPathDB" id="FungiDB:SPSK_02032"/>
<sequence>MTKRTRHLVPPPGAAETAWAILAASAGVGRPSYSFQKSRGTYGQPPDGNQACNEPPRKRQVSSSAYFILIVKQTTAGIFGKNGGTWISRRTGNEAKEISLFVGENNENSAYFTETKDTLSKGP</sequence>
<dbReference type="RefSeq" id="XP_016589680.1">
    <property type="nucleotide sequence ID" value="XM_016728930.1"/>
</dbReference>
<dbReference type="AlphaFoldDB" id="A0A0F2MD63"/>
<organism evidence="2 3">
    <name type="scientific">Sporothrix schenckii 1099-18</name>
    <dbReference type="NCBI Taxonomy" id="1397361"/>
    <lineage>
        <taxon>Eukaryota</taxon>
        <taxon>Fungi</taxon>
        <taxon>Dikarya</taxon>
        <taxon>Ascomycota</taxon>
        <taxon>Pezizomycotina</taxon>
        <taxon>Sordariomycetes</taxon>
        <taxon>Sordariomycetidae</taxon>
        <taxon>Ophiostomatales</taxon>
        <taxon>Ophiostomataceae</taxon>
        <taxon>Sporothrix</taxon>
    </lineage>
</organism>
<dbReference type="KEGG" id="ssck:SPSK_02032"/>
<dbReference type="GeneID" id="27664207"/>
<name>A0A0F2MD63_SPOSC</name>
<reference evidence="2 3" key="2">
    <citation type="journal article" date="2015" name="Eukaryot. Cell">
        <title>Asexual propagation of a virulent clone complex in a human and feline outbreak of sporotrichosis.</title>
        <authorList>
            <person name="Teixeira Mde M."/>
            <person name="Rodrigues A.M."/>
            <person name="Tsui C.K."/>
            <person name="de Almeida L.G."/>
            <person name="Van Diepeningen A.D."/>
            <person name="van den Ende B.G."/>
            <person name="Fernandes G.F."/>
            <person name="Kano R."/>
            <person name="Hamelin R.C."/>
            <person name="Lopes-Bezerra L.M."/>
            <person name="Vasconcelos A.T."/>
            <person name="de Hoog S."/>
            <person name="de Camargo Z.P."/>
            <person name="Felipe M.S."/>
        </authorList>
    </citation>
    <scope>NUCLEOTIDE SEQUENCE [LARGE SCALE GENOMIC DNA]</scope>
    <source>
        <strain evidence="2 3">1099-18</strain>
    </source>
</reference>
<protein>
    <submittedName>
        <fullName evidence="2">Uncharacterized protein</fullName>
    </submittedName>
</protein>
<feature type="region of interest" description="Disordered" evidence="1">
    <location>
        <begin position="32"/>
        <end position="60"/>
    </location>
</feature>
<dbReference type="Proteomes" id="UP000033710">
    <property type="component" value="Unassembled WGS sequence"/>
</dbReference>
<dbReference type="EMBL" id="AXCR01000005">
    <property type="protein sequence ID" value="KJR87004.1"/>
    <property type="molecule type" value="Genomic_DNA"/>
</dbReference>
<accession>A0A0F2MD63</accession>